<dbReference type="OrthoDB" id="4230923at2759"/>
<evidence type="ECO:0000313" key="1">
    <source>
        <dbReference type="EMBL" id="KIJ27901.1"/>
    </source>
</evidence>
<organism evidence="1 2">
    <name type="scientific">Sphaerobolus stellatus (strain SS14)</name>
    <dbReference type="NCBI Taxonomy" id="990650"/>
    <lineage>
        <taxon>Eukaryota</taxon>
        <taxon>Fungi</taxon>
        <taxon>Dikarya</taxon>
        <taxon>Basidiomycota</taxon>
        <taxon>Agaricomycotina</taxon>
        <taxon>Agaricomycetes</taxon>
        <taxon>Phallomycetidae</taxon>
        <taxon>Geastrales</taxon>
        <taxon>Sphaerobolaceae</taxon>
        <taxon>Sphaerobolus</taxon>
    </lineage>
</organism>
<dbReference type="HOGENOM" id="CLU_083074_0_0_1"/>
<protein>
    <submittedName>
        <fullName evidence="1">Uncharacterized protein</fullName>
    </submittedName>
</protein>
<sequence length="177" mass="20367">AVIKERTIPILIEFVPLTFSMERSEDIAIVENDSRLSVSSIISARWIKPESRRREGQKVAHLIVRVTGAEAANKILRDGMVIRSKRVRARKIAREPQHCLKCQKVDTKHIAATCPSTKDICRTCGEEHRTMECKEKDPNRFKCANYNIHGHTSWGRECPAYQHSAQRLRQRDTEATY</sequence>
<dbReference type="AlphaFoldDB" id="A0A0C9URG8"/>
<accession>A0A0C9URG8</accession>
<dbReference type="Proteomes" id="UP000054279">
    <property type="component" value="Unassembled WGS sequence"/>
</dbReference>
<gene>
    <name evidence="1" type="ORF">M422DRAFT_190378</name>
</gene>
<evidence type="ECO:0000313" key="2">
    <source>
        <dbReference type="Proteomes" id="UP000054279"/>
    </source>
</evidence>
<name>A0A0C9URG8_SPHS4</name>
<feature type="non-terminal residue" evidence="1">
    <location>
        <position position="1"/>
    </location>
</feature>
<reference evidence="1 2" key="1">
    <citation type="submission" date="2014-06" db="EMBL/GenBank/DDBJ databases">
        <title>Evolutionary Origins and Diversification of the Mycorrhizal Mutualists.</title>
        <authorList>
            <consortium name="DOE Joint Genome Institute"/>
            <consortium name="Mycorrhizal Genomics Consortium"/>
            <person name="Kohler A."/>
            <person name="Kuo A."/>
            <person name="Nagy L.G."/>
            <person name="Floudas D."/>
            <person name="Copeland A."/>
            <person name="Barry K.W."/>
            <person name="Cichocki N."/>
            <person name="Veneault-Fourrey C."/>
            <person name="LaButti K."/>
            <person name="Lindquist E.A."/>
            <person name="Lipzen A."/>
            <person name="Lundell T."/>
            <person name="Morin E."/>
            <person name="Murat C."/>
            <person name="Riley R."/>
            <person name="Ohm R."/>
            <person name="Sun H."/>
            <person name="Tunlid A."/>
            <person name="Henrissat B."/>
            <person name="Grigoriev I.V."/>
            <person name="Hibbett D.S."/>
            <person name="Martin F."/>
        </authorList>
    </citation>
    <scope>NUCLEOTIDE SEQUENCE [LARGE SCALE GENOMIC DNA]</scope>
    <source>
        <strain evidence="1 2">SS14</strain>
    </source>
</reference>
<keyword evidence="2" id="KW-1185">Reference proteome</keyword>
<proteinExistence type="predicted"/>
<dbReference type="EMBL" id="KN837320">
    <property type="protein sequence ID" value="KIJ27901.1"/>
    <property type="molecule type" value="Genomic_DNA"/>
</dbReference>